<dbReference type="Pfam" id="PF00888">
    <property type="entry name" value="Cullin"/>
    <property type="match status" value="1"/>
</dbReference>
<sequence length="789" mass="86294">MLAASLRGARPHTPAPPPALDGLPPSLAPLDTSLPSIDGLDAALDALLRGTNDAPRPLTALYREVHETCTLSDDAAHALATRVHARLKRGIEALVSTLGPPPADPAPWALRLCAQWHACAARLPCIAQLLAPLLTSAAYTHTPDIDALCFAHLTQQVRQVLRAEHAVVRGAVALAGAVRERDLAHADADSAQDDAPRSAGPSDAPARTEASLAEAPARNEPWEEARTLRASPERVREDPAVDDLGALFALGRRMGLDAALHAALVEDAETATARLDAELVAARGAPARLQQSAARVAEHLARMRAWAPWAYGDARVVDAAQTALVAAHAEALAALTPALLDAHAHARLAQVYRLLARADALPPLRAALGAYVREAGGRIVRGDAESLVAALLAFYDAMQRVLGACFAGDAALNHALRDGFEACVNARESRVAELLARYADAQLRAGNTRRTDAELDACLAQVLALFRFVRDKDLFEEFYKRCFARRLLLARSASDDAERSMLLKLKAECGPDFTAQLETMLKDTQLSDELMAAYAPRRGPMPFDFEVSVLTQAHWPTFPETHVALPAPMRDALAHFEAFYPTCHAGRTLHWRHALGSLLVTADLGRAGVRELQLSTFQAAVLLAFNGEARDARLSYATLAARTQLPPSELQRTLQSLACGAIPTRVLRKHPQGRDVHETDHFTVNEALKNERRRIRINQIQHRDTREEQRSTEQRVFIDRELLLQAAAMRVLKARKTIRHAELTTEVVHQIRNRFAVDAAELKKAFERLIEKDCMERVEGERGMYRYIA</sequence>
<evidence type="ECO:0000256" key="1">
    <source>
        <dbReference type="ARBA" id="ARBA00006019"/>
    </source>
</evidence>
<dbReference type="EMBL" id="CP119936">
    <property type="protein sequence ID" value="WFD03229.1"/>
    <property type="molecule type" value="Genomic_DNA"/>
</dbReference>
<dbReference type="SUPFAM" id="SSF75632">
    <property type="entry name" value="Cullin homology domain"/>
    <property type="match status" value="1"/>
</dbReference>
<dbReference type="Proteomes" id="UP001214603">
    <property type="component" value="Chromosome 3"/>
</dbReference>
<accession>A0AAF0ITI3</accession>
<dbReference type="SMART" id="SM00884">
    <property type="entry name" value="Cullin_Nedd8"/>
    <property type="match status" value="1"/>
</dbReference>
<dbReference type="InterPro" id="IPR036388">
    <property type="entry name" value="WH-like_DNA-bd_sf"/>
</dbReference>
<dbReference type="SUPFAM" id="SSF74788">
    <property type="entry name" value="Cullin repeat-like"/>
    <property type="match status" value="1"/>
</dbReference>
<keyword evidence="9" id="KW-1185">Reference proteome</keyword>
<evidence type="ECO:0000313" key="9">
    <source>
        <dbReference type="Proteomes" id="UP001214603"/>
    </source>
</evidence>
<dbReference type="SUPFAM" id="SSF46785">
    <property type="entry name" value="Winged helix' DNA-binding domain"/>
    <property type="match status" value="1"/>
</dbReference>
<dbReference type="AlphaFoldDB" id="A0AAF0ITI3"/>
<keyword evidence="2" id="KW-1017">Isopeptide bond</keyword>
<dbReference type="Pfam" id="PF26557">
    <property type="entry name" value="Cullin_AB"/>
    <property type="match status" value="1"/>
</dbReference>
<dbReference type="InterPro" id="IPR016159">
    <property type="entry name" value="Cullin_repeat-like_dom_sf"/>
</dbReference>
<protein>
    <recommendedName>
        <fullName evidence="7">Cullin family profile domain-containing protein</fullName>
    </recommendedName>
</protein>
<dbReference type="SMART" id="SM00182">
    <property type="entry name" value="CULLIN"/>
    <property type="match status" value="1"/>
</dbReference>
<feature type="domain" description="Cullin family profile" evidence="7">
    <location>
        <begin position="430"/>
        <end position="658"/>
    </location>
</feature>
<dbReference type="InterPro" id="IPR045093">
    <property type="entry name" value="Cullin"/>
</dbReference>
<comment type="similarity">
    <text evidence="1 4 5">Belongs to the cullin family.</text>
</comment>
<dbReference type="FunFam" id="1.10.10.10:FF:000014">
    <property type="entry name" value="Cullin 1"/>
    <property type="match status" value="1"/>
</dbReference>
<evidence type="ECO:0000256" key="5">
    <source>
        <dbReference type="RuleBase" id="RU003829"/>
    </source>
</evidence>
<gene>
    <name evidence="8" type="ORF">MOBT1_001918</name>
</gene>
<evidence type="ECO:0000259" key="7">
    <source>
        <dbReference type="PROSITE" id="PS50069"/>
    </source>
</evidence>
<dbReference type="PANTHER" id="PTHR11932">
    <property type="entry name" value="CULLIN"/>
    <property type="match status" value="1"/>
</dbReference>
<dbReference type="Gene3D" id="3.30.230.130">
    <property type="entry name" value="Cullin, Chain C, Domain 2"/>
    <property type="match status" value="1"/>
</dbReference>
<dbReference type="InterPro" id="IPR019559">
    <property type="entry name" value="Cullin_neddylation_domain"/>
</dbReference>
<evidence type="ECO:0000256" key="2">
    <source>
        <dbReference type="ARBA" id="ARBA00022499"/>
    </source>
</evidence>
<dbReference type="Gene3D" id="1.20.1310.10">
    <property type="entry name" value="Cullin Repeats"/>
    <property type="match status" value="2"/>
</dbReference>
<dbReference type="FunFam" id="1.20.1310.10:FF:000002">
    <property type="entry name" value="cullin-3 isoform X1"/>
    <property type="match status" value="1"/>
</dbReference>
<dbReference type="GO" id="GO:0031625">
    <property type="term" value="F:ubiquitin protein ligase binding"/>
    <property type="evidence" value="ECO:0007669"/>
    <property type="project" value="InterPro"/>
</dbReference>
<organism evidence="8 9">
    <name type="scientific">Malassezia obtusa</name>
    <dbReference type="NCBI Taxonomy" id="76774"/>
    <lineage>
        <taxon>Eukaryota</taxon>
        <taxon>Fungi</taxon>
        <taxon>Dikarya</taxon>
        <taxon>Basidiomycota</taxon>
        <taxon>Ustilaginomycotina</taxon>
        <taxon>Malasseziomycetes</taxon>
        <taxon>Malasseziales</taxon>
        <taxon>Malasseziaceae</taxon>
        <taxon>Malassezia</taxon>
    </lineage>
</organism>
<dbReference type="InterPro" id="IPR059120">
    <property type="entry name" value="Cullin-like_AB"/>
</dbReference>
<dbReference type="InterPro" id="IPR001373">
    <property type="entry name" value="Cullin_N"/>
</dbReference>
<dbReference type="InterPro" id="IPR036317">
    <property type="entry name" value="Cullin_homology_sf"/>
</dbReference>
<reference evidence="8" key="1">
    <citation type="submission" date="2023-03" db="EMBL/GenBank/DDBJ databases">
        <title>Mating type loci evolution in Malassezia.</title>
        <authorList>
            <person name="Coelho M.A."/>
        </authorList>
    </citation>
    <scope>NUCLEOTIDE SEQUENCE</scope>
    <source>
        <strain evidence="8">CBS 7876</strain>
    </source>
</reference>
<feature type="region of interest" description="Disordered" evidence="6">
    <location>
        <begin position="184"/>
        <end position="235"/>
    </location>
</feature>
<dbReference type="Gene3D" id="1.10.10.10">
    <property type="entry name" value="Winged helix-like DNA-binding domain superfamily/Winged helix DNA-binding domain"/>
    <property type="match status" value="1"/>
</dbReference>
<evidence type="ECO:0000256" key="4">
    <source>
        <dbReference type="PROSITE-ProRule" id="PRU00330"/>
    </source>
</evidence>
<feature type="compositionally biased region" description="Basic and acidic residues" evidence="6">
    <location>
        <begin position="220"/>
        <end position="235"/>
    </location>
</feature>
<dbReference type="InterPro" id="IPR036390">
    <property type="entry name" value="WH_DNA-bd_sf"/>
</dbReference>
<dbReference type="GO" id="GO:0006511">
    <property type="term" value="P:ubiquitin-dependent protein catabolic process"/>
    <property type="evidence" value="ECO:0007669"/>
    <property type="project" value="InterPro"/>
</dbReference>
<keyword evidence="3" id="KW-0832">Ubl conjugation</keyword>
<dbReference type="PROSITE" id="PS50069">
    <property type="entry name" value="CULLIN_2"/>
    <property type="match status" value="1"/>
</dbReference>
<evidence type="ECO:0000256" key="3">
    <source>
        <dbReference type="ARBA" id="ARBA00022843"/>
    </source>
</evidence>
<feature type="region of interest" description="Disordered" evidence="6">
    <location>
        <begin position="1"/>
        <end position="27"/>
    </location>
</feature>
<evidence type="ECO:0000256" key="6">
    <source>
        <dbReference type="SAM" id="MobiDB-lite"/>
    </source>
</evidence>
<name>A0AAF0ITI3_9BASI</name>
<evidence type="ECO:0000313" key="8">
    <source>
        <dbReference type="EMBL" id="WFD03229.1"/>
    </source>
</evidence>
<dbReference type="Pfam" id="PF10557">
    <property type="entry name" value="Cullin_Nedd8"/>
    <property type="match status" value="1"/>
</dbReference>
<proteinExistence type="inferred from homology"/>
<dbReference type="InterPro" id="IPR016158">
    <property type="entry name" value="Cullin_homology"/>
</dbReference>